<accession>V9DAT1</accession>
<evidence type="ECO:0000256" key="3">
    <source>
        <dbReference type="ARBA" id="ARBA00022833"/>
    </source>
</evidence>
<dbReference type="OrthoDB" id="2740448at2759"/>
<proteinExistence type="predicted"/>
<dbReference type="CDD" id="cd00067">
    <property type="entry name" value="GAL4"/>
    <property type="match status" value="1"/>
</dbReference>
<organism evidence="9 10">
    <name type="scientific">Cladophialophora carrionii CBS 160.54</name>
    <dbReference type="NCBI Taxonomy" id="1279043"/>
    <lineage>
        <taxon>Eukaryota</taxon>
        <taxon>Fungi</taxon>
        <taxon>Dikarya</taxon>
        <taxon>Ascomycota</taxon>
        <taxon>Pezizomycotina</taxon>
        <taxon>Eurotiomycetes</taxon>
        <taxon>Chaetothyriomycetidae</taxon>
        <taxon>Chaetothyriales</taxon>
        <taxon>Herpotrichiellaceae</taxon>
        <taxon>Cladophialophora</taxon>
    </lineage>
</organism>
<comment type="subcellular location">
    <subcellularLocation>
        <location evidence="1">Nucleus</location>
    </subcellularLocation>
</comment>
<gene>
    <name evidence="9" type="ORF">G647_03383</name>
</gene>
<dbReference type="PANTHER" id="PTHR31668:SF18">
    <property type="entry name" value="MALTOSE FERMENTATION REGULATORY PROTEIN MAL13-RELATED"/>
    <property type="match status" value="1"/>
</dbReference>
<sequence>MRTSHPCDGCALRRVRCAGGQPCLECSHRLTSCTFLRVRRKRGPKGPRPGTSLKIEQFQKILQEGGSQQPVRTQPADSVLQQGSESPAALQSICIPIAVYERFLQIFRQRLYSVWPIVSYDDLVGRLRNNRDDYESYSLAAALCSAVIAQLRLPEHVGPLDYSVSSFKLAAESQRLRRLFDYQEHFTIASLLTSFFLHIYFANAEKLRTAGFFLRESLTYAHGLKLHQTESYAGLSYRDKQLRLRVYWILFVSERTYCIQNDLPITLRPINDLPDANPKDGYDSAPMPAFVNLIRLFSFLDGDILGCTASLSDAALQIRAKAKVSHLQHNLVQQDAGKDLDESQRVDLLTTRNWIRILLWQFTIAHFSVSCRAQDQAFSALLPATIAQDMLLVLDKVAWKSVQPHGYGMELKIFRMADSLLDVLLCAPASVGPRKLLRDSRESLHCLEKVLLHVGGPESQFLAILRKRMLESQLPPQQTMWNDMKISSSQYQEEEEEAISPS</sequence>
<keyword evidence="5" id="KW-0238">DNA-binding</keyword>
<dbReference type="HOGENOM" id="CLU_016574_7_2_1"/>
<keyword evidence="4" id="KW-0805">Transcription regulation</keyword>
<dbReference type="RefSeq" id="XP_008725950.1">
    <property type="nucleotide sequence ID" value="XM_008727728.1"/>
</dbReference>
<dbReference type="GO" id="GO:0000981">
    <property type="term" value="F:DNA-binding transcription factor activity, RNA polymerase II-specific"/>
    <property type="evidence" value="ECO:0007669"/>
    <property type="project" value="InterPro"/>
</dbReference>
<dbReference type="GO" id="GO:0003677">
    <property type="term" value="F:DNA binding"/>
    <property type="evidence" value="ECO:0007669"/>
    <property type="project" value="UniProtKB-KW"/>
</dbReference>
<evidence type="ECO:0000256" key="6">
    <source>
        <dbReference type="ARBA" id="ARBA00023163"/>
    </source>
</evidence>
<evidence type="ECO:0000256" key="7">
    <source>
        <dbReference type="ARBA" id="ARBA00023242"/>
    </source>
</evidence>
<dbReference type="PROSITE" id="PS50048">
    <property type="entry name" value="ZN2_CY6_FUNGAL_2"/>
    <property type="match status" value="1"/>
</dbReference>
<dbReference type="VEuPathDB" id="FungiDB:G647_03383"/>
<dbReference type="InterPro" id="IPR001138">
    <property type="entry name" value="Zn2Cys6_DnaBD"/>
</dbReference>
<dbReference type="InterPro" id="IPR050797">
    <property type="entry name" value="Carb_Metab_Trans_Reg"/>
</dbReference>
<evidence type="ECO:0000259" key="8">
    <source>
        <dbReference type="PROSITE" id="PS50048"/>
    </source>
</evidence>
<evidence type="ECO:0000256" key="5">
    <source>
        <dbReference type="ARBA" id="ARBA00023125"/>
    </source>
</evidence>
<feature type="domain" description="Zn(2)-C6 fungal-type" evidence="8">
    <location>
        <begin position="6"/>
        <end position="35"/>
    </location>
</feature>
<reference evidence="9 10" key="1">
    <citation type="submission" date="2013-03" db="EMBL/GenBank/DDBJ databases">
        <title>The Genome Sequence of Cladophialophora carrionii CBS 160.54.</title>
        <authorList>
            <consortium name="The Broad Institute Genomics Platform"/>
            <person name="Cuomo C."/>
            <person name="de Hoog S."/>
            <person name="Gorbushina A."/>
            <person name="Walker B."/>
            <person name="Young S.K."/>
            <person name="Zeng Q."/>
            <person name="Gargeya S."/>
            <person name="Fitzgerald M."/>
            <person name="Haas B."/>
            <person name="Abouelleil A."/>
            <person name="Allen A.W."/>
            <person name="Alvarado L."/>
            <person name="Arachchi H.M."/>
            <person name="Berlin A.M."/>
            <person name="Chapman S.B."/>
            <person name="Gainer-Dewar J."/>
            <person name="Goldberg J."/>
            <person name="Griggs A."/>
            <person name="Gujja S."/>
            <person name="Hansen M."/>
            <person name="Howarth C."/>
            <person name="Imamovic A."/>
            <person name="Ireland A."/>
            <person name="Larimer J."/>
            <person name="McCowan C."/>
            <person name="Murphy C."/>
            <person name="Pearson M."/>
            <person name="Poon T.W."/>
            <person name="Priest M."/>
            <person name="Roberts A."/>
            <person name="Saif S."/>
            <person name="Shea T."/>
            <person name="Sisk P."/>
            <person name="Sykes S."/>
            <person name="Wortman J."/>
            <person name="Nusbaum C."/>
            <person name="Birren B."/>
        </authorList>
    </citation>
    <scope>NUCLEOTIDE SEQUENCE [LARGE SCALE GENOMIC DNA]</scope>
    <source>
        <strain evidence="9 10">CBS 160.54</strain>
    </source>
</reference>
<protein>
    <recommendedName>
        <fullName evidence="8">Zn(2)-C6 fungal-type domain-containing protein</fullName>
    </recommendedName>
</protein>
<dbReference type="GO" id="GO:0005634">
    <property type="term" value="C:nucleus"/>
    <property type="evidence" value="ECO:0007669"/>
    <property type="project" value="UniProtKB-SubCell"/>
</dbReference>
<dbReference type="EMBL" id="KB822704">
    <property type="protein sequence ID" value="ETI24014.1"/>
    <property type="molecule type" value="Genomic_DNA"/>
</dbReference>
<keyword evidence="2" id="KW-0479">Metal-binding</keyword>
<evidence type="ECO:0000256" key="1">
    <source>
        <dbReference type="ARBA" id="ARBA00004123"/>
    </source>
</evidence>
<evidence type="ECO:0000256" key="4">
    <source>
        <dbReference type="ARBA" id="ARBA00023015"/>
    </source>
</evidence>
<dbReference type="GO" id="GO:0008270">
    <property type="term" value="F:zinc ion binding"/>
    <property type="evidence" value="ECO:0007669"/>
    <property type="project" value="InterPro"/>
</dbReference>
<name>V9DAT1_9EURO</name>
<dbReference type="Proteomes" id="UP000030678">
    <property type="component" value="Unassembled WGS sequence"/>
</dbReference>
<dbReference type="Pfam" id="PF00172">
    <property type="entry name" value="Zn_clus"/>
    <property type="match status" value="1"/>
</dbReference>
<dbReference type="SUPFAM" id="SSF57701">
    <property type="entry name" value="Zn2/Cys6 DNA-binding domain"/>
    <property type="match status" value="1"/>
</dbReference>
<keyword evidence="3" id="KW-0862">Zinc</keyword>
<dbReference type="AlphaFoldDB" id="V9DAT1"/>
<evidence type="ECO:0000313" key="10">
    <source>
        <dbReference type="Proteomes" id="UP000030678"/>
    </source>
</evidence>
<dbReference type="CDD" id="cd12148">
    <property type="entry name" value="fungal_TF_MHR"/>
    <property type="match status" value="1"/>
</dbReference>
<dbReference type="InterPro" id="IPR036864">
    <property type="entry name" value="Zn2-C6_fun-type_DNA-bd_sf"/>
</dbReference>
<dbReference type="PANTHER" id="PTHR31668">
    <property type="entry name" value="GLUCOSE TRANSPORT TRANSCRIPTION REGULATOR RGT1-RELATED-RELATED"/>
    <property type="match status" value="1"/>
</dbReference>
<keyword evidence="7" id="KW-0539">Nucleus</keyword>
<evidence type="ECO:0000313" key="9">
    <source>
        <dbReference type="EMBL" id="ETI24014.1"/>
    </source>
</evidence>
<evidence type="ECO:0000256" key="2">
    <source>
        <dbReference type="ARBA" id="ARBA00022723"/>
    </source>
</evidence>
<dbReference type="Gene3D" id="4.10.240.10">
    <property type="entry name" value="Zn(2)-C6 fungal-type DNA-binding domain"/>
    <property type="match status" value="1"/>
</dbReference>
<dbReference type="PROSITE" id="PS00463">
    <property type="entry name" value="ZN2_CY6_FUNGAL_1"/>
    <property type="match status" value="1"/>
</dbReference>
<keyword evidence="6" id="KW-0804">Transcription</keyword>
<dbReference type="SMART" id="SM00066">
    <property type="entry name" value="GAL4"/>
    <property type="match status" value="1"/>
</dbReference>
<dbReference type="GeneID" id="19981876"/>